<comment type="subcellular location">
    <subcellularLocation>
        <location evidence="1">Membrane</location>
        <topology evidence="1">Multi-pass membrane protein</topology>
    </subcellularLocation>
</comment>
<dbReference type="InterPro" id="IPR038770">
    <property type="entry name" value="Na+/solute_symporter_sf"/>
</dbReference>
<feature type="transmembrane region" description="Helical" evidence="5">
    <location>
        <begin position="37"/>
        <end position="55"/>
    </location>
</feature>
<evidence type="ECO:0000313" key="6">
    <source>
        <dbReference type="EMBL" id="RID88204.1"/>
    </source>
</evidence>
<feature type="transmembrane region" description="Helical" evidence="5">
    <location>
        <begin position="67"/>
        <end position="84"/>
    </location>
</feature>
<evidence type="ECO:0000313" key="7">
    <source>
        <dbReference type="Proteomes" id="UP000266016"/>
    </source>
</evidence>
<dbReference type="PANTHER" id="PTHR10361:SF28">
    <property type="entry name" value="P3 PROTEIN-RELATED"/>
    <property type="match status" value="1"/>
</dbReference>
<evidence type="ECO:0000256" key="5">
    <source>
        <dbReference type="SAM" id="Phobius"/>
    </source>
</evidence>
<evidence type="ECO:0000256" key="1">
    <source>
        <dbReference type="ARBA" id="ARBA00004141"/>
    </source>
</evidence>
<comment type="caution">
    <text evidence="6">The sequence shown here is derived from an EMBL/GenBank/DDBJ whole genome shotgun (WGS) entry which is preliminary data.</text>
</comment>
<dbReference type="InterPro" id="IPR002657">
    <property type="entry name" value="BilAc:Na_symport/Acr3"/>
</dbReference>
<dbReference type="GO" id="GO:0016020">
    <property type="term" value="C:membrane"/>
    <property type="evidence" value="ECO:0007669"/>
    <property type="project" value="UniProtKB-SubCell"/>
</dbReference>
<feature type="transmembrane region" description="Helical" evidence="5">
    <location>
        <begin position="161"/>
        <end position="180"/>
    </location>
</feature>
<evidence type="ECO:0000256" key="2">
    <source>
        <dbReference type="ARBA" id="ARBA00022692"/>
    </source>
</evidence>
<keyword evidence="3 5" id="KW-1133">Transmembrane helix</keyword>
<keyword evidence="2 5" id="KW-0812">Transmembrane</keyword>
<dbReference type="Gene3D" id="1.20.1530.20">
    <property type="match status" value="1"/>
</dbReference>
<evidence type="ECO:0000256" key="3">
    <source>
        <dbReference type="ARBA" id="ARBA00022989"/>
    </source>
</evidence>
<gene>
    <name evidence="6" type="ORF">D1953_04400</name>
</gene>
<protein>
    <submittedName>
        <fullName evidence="6">Bile acid:sodium symporter family protein</fullName>
    </submittedName>
</protein>
<dbReference type="Proteomes" id="UP000266016">
    <property type="component" value="Unassembled WGS sequence"/>
</dbReference>
<feature type="transmembrane region" description="Helical" evidence="5">
    <location>
        <begin position="124"/>
        <end position="149"/>
    </location>
</feature>
<dbReference type="InterPro" id="IPR004710">
    <property type="entry name" value="Bilac:Na_transpt"/>
</dbReference>
<proteinExistence type="predicted"/>
<dbReference type="AlphaFoldDB" id="A0A398BF48"/>
<dbReference type="EMBL" id="QWVS01000008">
    <property type="protein sequence ID" value="RID88204.1"/>
    <property type="molecule type" value="Genomic_DNA"/>
</dbReference>
<dbReference type="Pfam" id="PF01758">
    <property type="entry name" value="SBF"/>
    <property type="match status" value="1"/>
</dbReference>
<dbReference type="PANTHER" id="PTHR10361">
    <property type="entry name" value="SODIUM-BILE ACID COTRANSPORTER"/>
    <property type="match status" value="1"/>
</dbReference>
<feature type="transmembrane region" description="Helical" evidence="5">
    <location>
        <begin position="96"/>
        <end position="117"/>
    </location>
</feature>
<organism evidence="6 7">
    <name type="scientific">Peribacillus asahii</name>
    <dbReference type="NCBI Taxonomy" id="228899"/>
    <lineage>
        <taxon>Bacteria</taxon>
        <taxon>Bacillati</taxon>
        <taxon>Bacillota</taxon>
        <taxon>Bacilli</taxon>
        <taxon>Bacillales</taxon>
        <taxon>Bacillaceae</taxon>
        <taxon>Peribacillus</taxon>
    </lineage>
</organism>
<evidence type="ECO:0000256" key="4">
    <source>
        <dbReference type="ARBA" id="ARBA00023136"/>
    </source>
</evidence>
<name>A0A398BF48_9BACI</name>
<reference evidence="6 7" key="1">
    <citation type="submission" date="2018-08" db="EMBL/GenBank/DDBJ databases">
        <title>Bacillus jemisoniae sp. nov., Bacillus chryseoplanitiae sp. nov., Bacillus resnikiae sp. nov., and Bacillus frankliniae sp. nov., isolated from Viking spacecraft and associated surfaces.</title>
        <authorList>
            <person name="Seuylemezian A."/>
            <person name="Vaishampayan P."/>
        </authorList>
    </citation>
    <scope>NUCLEOTIDE SEQUENCE [LARGE SCALE GENOMIC DNA]</scope>
    <source>
        <strain evidence="6 7">MA001</strain>
    </source>
</reference>
<keyword evidence="7" id="KW-1185">Reference proteome</keyword>
<dbReference type="RefSeq" id="WP_119115951.1">
    <property type="nucleotide sequence ID" value="NZ_QWVS01000008.1"/>
</dbReference>
<keyword evidence="4 5" id="KW-0472">Membrane</keyword>
<feature type="transmembrane region" description="Helical" evidence="5">
    <location>
        <begin position="12"/>
        <end position="31"/>
    </location>
</feature>
<feature type="transmembrane region" description="Helical" evidence="5">
    <location>
        <begin position="268"/>
        <end position="294"/>
    </location>
</feature>
<sequence>MLQSLNRFLEKAMPVITPASVVLGVIFAYYLESYAFLVPWIFAFITFTGSLGSNFKSLKNVATNPMPILVVLGVLHIIMPVWAWTLGHLVFPGDSLTVTGLVLGVVIPTGVTSLLWITIYKGNAVLALTIVLIDTLLSPIIVPYSVAFFSGTTVEMNTMALMKGMIGMVVIPSVMAMLLNQATKGKIKPVLGPKLAPFSKMAIGVCVTLNSTKVAPYLSKVDAKLIKMAIMVLLIAFSGYLLSWMIAKFLKWEKEEIISVMYTGGMRNIAAGAVLAVAYFPAAVAVPVILGTLFQQVLASFYGSWLNRYYHNSAKQKAA</sequence>
<accession>A0A398BF48</accession>
<feature type="transmembrane region" description="Helical" evidence="5">
    <location>
        <begin position="225"/>
        <end position="247"/>
    </location>
</feature>